<dbReference type="Pfam" id="PF21742">
    <property type="entry name" value="DUF6868"/>
    <property type="match status" value="1"/>
</dbReference>
<keyword evidence="1" id="KW-0812">Transmembrane</keyword>
<keyword evidence="1" id="KW-0472">Membrane</keyword>
<reference evidence="3" key="1">
    <citation type="submission" date="2019-06" db="EMBL/GenBank/DDBJ databases">
        <title>Complete genome sequence of Methylogaea oryzae strain JCM16910.</title>
        <authorList>
            <person name="Asakawa S."/>
        </authorList>
    </citation>
    <scope>NUCLEOTIDE SEQUENCE</scope>
    <source>
        <strain evidence="3">E10</strain>
    </source>
</reference>
<gene>
    <name evidence="3" type="ORF">MoryE10_11610</name>
</gene>
<dbReference type="InterPro" id="IPR049220">
    <property type="entry name" value="DUF6868"/>
</dbReference>
<accession>A0A8D4VQG3</accession>
<name>A0A8D4VQG3_9GAMM</name>
<dbReference type="Proteomes" id="UP000824988">
    <property type="component" value="Chromosome"/>
</dbReference>
<dbReference type="AlphaFoldDB" id="A0A8D4VQG3"/>
<sequence length="80" mass="9083">MTIDGVLAMLGWCAVLNLGLLLCWFLLFLLAHDRLYRLHARWFQLGEAQFDAIHYGGMAAYKIAILLFNLTPYLALRIAG</sequence>
<dbReference type="KEGG" id="moz:MoryE10_11610"/>
<keyword evidence="4" id="KW-1185">Reference proteome</keyword>
<evidence type="ECO:0000313" key="4">
    <source>
        <dbReference type="Proteomes" id="UP000824988"/>
    </source>
</evidence>
<evidence type="ECO:0000313" key="3">
    <source>
        <dbReference type="EMBL" id="BBL70555.1"/>
    </source>
</evidence>
<keyword evidence="1" id="KW-1133">Transmembrane helix</keyword>
<feature type="transmembrane region" description="Helical" evidence="1">
    <location>
        <begin position="52"/>
        <end position="75"/>
    </location>
</feature>
<evidence type="ECO:0000259" key="2">
    <source>
        <dbReference type="Pfam" id="PF21742"/>
    </source>
</evidence>
<evidence type="ECO:0000256" key="1">
    <source>
        <dbReference type="SAM" id="Phobius"/>
    </source>
</evidence>
<organism evidence="3 4">
    <name type="scientific">Methylogaea oryzae</name>
    <dbReference type="NCBI Taxonomy" id="1295382"/>
    <lineage>
        <taxon>Bacteria</taxon>
        <taxon>Pseudomonadati</taxon>
        <taxon>Pseudomonadota</taxon>
        <taxon>Gammaproteobacteria</taxon>
        <taxon>Methylococcales</taxon>
        <taxon>Methylococcaceae</taxon>
        <taxon>Methylogaea</taxon>
    </lineage>
</organism>
<protein>
    <recommendedName>
        <fullName evidence="2">DUF6868 domain-containing protein</fullName>
    </recommendedName>
</protein>
<feature type="transmembrane region" description="Helical" evidence="1">
    <location>
        <begin position="6"/>
        <end position="31"/>
    </location>
</feature>
<feature type="domain" description="DUF6868" evidence="2">
    <location>
        <begin position="1"/>
        <end position="79"/>
    </location>
</feature>
<proteinExistence type="predicted"/>
<dbReference type="EMBL" id="AP019782">
    <property type="protein sequence ID" value="BBL70555.1"/>
    <property type="molecule type" value="Genomic_DNA"/>
</dbReference>
<dbReference type="RefSeq" id="WP_054774637.1">
    <property type="nucleotide sequence ID" value="NZ_AP019782.1"/>
</dbReference>